<protein>
    <submittedName>
        <fullName evidence="1">Thioredoxin</fullName>
    </submittedName>
</protein>
<dbReference type="InterPro" id="IPR036249">
    <property type="entry name" value="Thioredoxin-like_sf"/>
</dbReference>
<dbReference type="EMBL" id="QRDY01000006">
    <property type="protein sequence ID" value="RED60294.1"/>
    <property type="molecule type" value="Genomic_DNA"/>
</dbReference>
<dbReference type="Gene3D" id="3.40.30.10">
    <property type="entry name" value="Glutaredoxin"/>
    <property type="match status" value="1"/>
</dbReference>
<comment type="caution">
    <text evidence="1">The sequence shown here is derived from an EMBL/GenBank/DDBJ whole genome shotgun (WGS) entry which is preliminary data.</text>
</comment>
<dbReference type="RefSeq" id="WP_115993012.1">
    <property type="nucleotide sequence ID" value="NZ_QRDY01000006.1"/>
</dbReference>
<dbReference type="AlphaFoldDB" id="A0A3D9IES9"/>
<evidence type="ECO:0000313" key="1">
    <source>
        <dbReference type="EMBL" id="RED60294.1"/>
    </source>
</evidence>
<accession>A0A3D9IES9</accession>
<sequence>MRELETNDWKREWTFTPAPFALFVHTPLCGTCLAARRMLEVATELVPEVAIMSANINVMPDLAQKFQIESVPCLLIKRKNGSWTKHYRFPSVTDVVERLRSERDTQ</sequence>
<gene>
    <name evidence="1" type="ORF">DFP95_10683</name>
</gene>
<keyword evidence="2" id="KW-1185">Reference proteome</keyword>
<evidence type="ECO:0000313" key="2">
    <source>
        <dbReference type="Proteomes" id="UP000256869"/>
    </source>
</evidence>
<reference evidence="1 2" key="1">
    <citation type="submission" date="2018-07" db="EMBL/GenBank/DDBJ databases">
        <title>Genomic Encyclopedia of Type Strains, Phase III (KMG-III): the genomes of soil and plant-associated and newly described type strains.</title>
        <authorList>
            <person name="Whitman W."/>
        </authorList>
    </citation>
    <scope>NUCLEOTIDE SEQUENCE [LARGE SCALE GENOMIC DNA]</scope>
    <source>
        <strain evidence="1 2">CECT 8236</strain>
    </source>
</reference>
<organism evidence="1 2">
    <name type="scientific">Cohnella lupini</name>
    <dbReference type="NCBI Taxonomy" id="1294267"/>
    <lineage>
        <taxon>Bacteria</taxon>
        <taxon>Bacillati</taxon>
        <taxon>Bacillota</taxon>
        <taxon>Bacilli</taxon>
        <taxon>Bacillales</taxon>
        <taxon>Paenibacillaceae</taxon>
        <taxon>Cohnella</taxon>
    </lineage>
</organism>
<proteinExistence type="predicted"/>
<dbReference type="SUPFAM" id="SSF52833">
    <property type="entry name" value="Thioredoxin-like"/>
    <property type="match status" value="1"/>
</dbReference>
<dbReference type="CDD" id="cd02947">
    <property type="entry name" value="TRX_family"/>
    <property type="match status" value="1"/>
</dbReference>
<name>A0A3D9IES9_9BACL</name>
<dbReference type="Proteomes" id="UP000256869">
    <property type="component" value="Unassembled WGS sequence"/>
</dbReference>
<dbReference type="OrthoDB" id="5784238at2"/>